<dbReference type="FunFam" id="3.30.980.10:FF:000008">
    <property type="entry name" value="Similar to alanyl-tRNA synthetase"/>
    <property type="match status" value="1"/>
</dbReference>
<dbReference type="PANTHER" id="PTHR43462:SF2">
    <property type="entry name" value="THREONYL AND ALANYL TRNA SYNTHETASE SECOND ADDITIONAL DOMAIN-CONTAINING PROTEIN"/>
    <property type="match status" value="1"/>
</dbReference>
<dbReference type="GO" id="GO:0004812">
    <property type="term" value="F:aminoacyl-tRNA ligase activity"/>
    <property type="evidence" value="ECO:0007669"/>
    <property type="project" value="InterPro"/>
</dbReference>
<evidence type="ECO:0000256" key="2">
    <source>
        <dbReference type="ARBA" id="ARBA00008429"/>
    </source>
</evidence>
<dbReference type="Gene3D" id="3.30.980.10">
    <property type="entry name" value="Threonyl-trna Synthetase, Chain A, domain 2"/>
    <property type="match status" value="1"/>
</dbReference>
<protein>
    <recommendedName>
        <fullName evidence="3">Threonyl/alanyl tRNA synthetase SAD domain-containing protein</fullName>
    </recommendedName>
</protein>
<dbReference type="PANTHER" id="PTHR43462">
    <property type="entry name" value="ALANYL-TRNA EDITING PROTEIN"/>
    <property type="match status" value="1"/>
</dbReference>
<evidence type="ECO:0000313" key="4">
    <source>
        <dbReference type="EMBL" id="KAK5693693.1"/>
    </source>
</evidence>
<dbReference type="InterPro" id="IPR009000">
    <property type="entry name" value="Transl_B-barrel_sf"/>
</dbReference>
<dbReference type="Pfam" id="PF07973">
    <property type="entry name" value="tRNA_SAD"/>
    <property type="match status" value="1"/>
</dbReference>
<dbReference type="InterPro" id="IPR018163">
    <property type="entry name" value="Thr/Ala-tRNA-synth_IIc_edit"/>
</dbReference>
<sequence>MSTSDHPSNGESVPDIAQVPATKLVFHSSAHQQTYGHKTRIAHICPIEQLPEVDRSLFKVPSETNAPLYAIIVESTIFHPQGGGQPSDVGKMAIDGAITFDVLTARTSATKPSIVLHFGHFTGDQESSEGLIGRTVNQLVDAEKRTLFSRLHTAGHVLGAAARTLLESRVENFDELKASHFPDSAACEFQGSIDGKYKPEIQTAVDESVAKDAEVKIGWWTKEDFRKRNLQRLLIPDEDWKAIAIAVDESGEEMQGDANDEQTRIRVVEIVGAEVYPCGGTHVPTTKQCGKVTVKKISRSKGNSRVSYLVD</sequence>
<evidence type="ECO:0000259" key="3">
    <source>
        <dbReference type="SMART" id="SM00863"/>
    </source>
</evidence>
<feature type="domain" description="Threonyl/alanyl tRNA synthetase SAD" evidence="3">
    <location>
        <begin position="265"/>
        <end position="307"/>
    </location>
</feature>
<comment type="cofactor">
    <cofactor evidence="1">
        <name>Zn(2+)</name>
        <dbReference type="ChEBI" id="CHEBI:29105"/>
    </cofactor>
</comment>
<comment type="similarity">
    <text evidence="2">Belongs to the class-II aminoacyl-tRNA synthetase family. Alax-L subfamily.</text>
</comment>
<gene>
    <name evidence="4" type="ORF">LTR97_010262</name>
</gene>
<dbReference type="EMBL" id="JAVRQU010000017">
    <property type="protein sequence ID" value="KAK5693693.1"/>
    <property type="molecule type" value="Genomic_DNA"/>
</dbReference>
<dbReference type="SUPFAM" id="SSF50447">
    <property type="entry name" value="Translation proteins"/>
    <property type="match status" value="1"/>
</dbReference>
<dbReference type="Gene3D" id="2.40.30.130">
    <property type="match status" value="1"/>
</dbReference>
<dbReference type="GO" id="GO:0005524">
    <property type="term" value="F:ATP binding"/>
    <property type="evidence" value="ECO:0007669"/>
    <property type="project" value="InterPro"/>
</dbReference>
<dbReference type="SUPFAM" id="SSF55186">
    <property type="entry name" value="ThrRS/AlaRS common domain"/>
    <property type="match status" value="1"/>
</dbReference>
<name>A0AAN7W444_9PEZI</name>
<comment type="caution">
    <text evidence="4">The sequence shown here is derived from an EMBL/GenBank/DDBJ whole genome shotgun (WGS) entry which is preliminary data.</text>
</comment>
<dbReference type="Proteomes" id="UP001310594">
    <property type="component" value="Unassembled WGS sequence"/>
</dbReference>
<accession>A0AAN7W444</accession>
<dbReference type="GO" id="GO:0043039">
    <property type="term" value="P:tRNA aminoacylation"/>
    <property type="evidence" value="ECO:0007669"/>
    <property type="project" value="InterPro"/>
</dbReference>
<dbReference type="AlphaFoldDB" id="A0AAN7W444"/>
<evidence type="ECO:0000256" key="1">
    <source>
        <dbReference type="ARBA" id="ARBA00001947"/>
    </source>
</evidence>
<reference evidence="4" key="1">
    <citation type="submission" date="2023-08" db="EMBL/GenBank/DDBJ databases">
        <title>Black Yeasts Isolated from many extreme environments.</title>
        <authorList>
            <person name="Coleine C."/>
            <person name="Stajich J.E."/>
            <person name="Selbmann L."/>
        </authorList>
    </citation>
    <scope>NUCLEOTIDE SEQUENCE</scope>
    <source>
        <strain evidence="4">CCFEE 5810</strain>
    </source>
</reference>
<dbReference type="SMART" id="SM00863">
    <property type="entry name" value="tRNA_SAD"/>
    <property type="match status" value="1"/>
</dbReference>
<evidence type="ECO:0000313" key="5">
    <source>
        <dbReference type="Proteomes" id="UP001310594"/>
    </source>
</evidence>
<proteinExistence type="inferred from homology"/>
<dbReference type="InterPro" id="IPR012947">
    <property type="entry name" value="tRNA_SAD"/>
</dbReference>
<organism evidence="4 5">
    <name type="scientific">Elasticomyces elasticus</name>
    <dbReference type="NCBI Taxonomy" id="574655"/>
    <lineage>
        <taxon>Eukaryota</taxon>
        <taxon>Fungi</taxon>
        <taxon>Dikarya</taxon>
        <taxon>Ascomycota</taxon>
        <taxon>Pezizomycotina</taxon>
        <taxon>Dothideomycetes</taxon>
        <taxon>Dothideomycetidae</taxon>
        <taxon>Mycosphaerellales</taxon>
        <taxon>Teratosphaeriaceae</taxon>
        <taxon>Elasticomyces</taxon>
    </lineage>
</organism>
<dbReference type="InterPro" id="IPR051335">
    <property type="entry name" value="Alanyl-tRNA_Editing_Enzymes"/>
</dbReference>